<proteinExistence type="predicted"/>
<accession>A0A5C1HT86</accession>
<dbReference type="RefSeq" id="WP_112569723.1">
    <property type="nucleotide sequence ID" value="NZ_CP043450.1"/>
</dbReference>
<protein>
    <submittedName>
        <fullName evidence="1">Uncharacterized protein</fullName>
    </submittedName>
</protein>
<dbReference type="KEGG" id="mrub:DEO27_003360"/>
<gene>
    <name evidence="1" type="ORF">DEO27_003360</name>
</gene>
<dbReference type="OrthoDB" id="1524522at2"/>
<dbReference type="AlphaFoldDB" id="A0A5C1HT86"/>
<name>A0A5C1HT86_9SPHI</name>
<evidence type="ECO:0000313" key="1">
    <source>
        <dbReference type="EMBL" id="QEM09092.1"/>
    </source>
</evidence>
<organism evidence="1 2">
    <name type="scientific">Mucilaginibacter rubeus</name>
    <dbReference type="NCBI Taxonomy" id="2027860"/>
    <lineage>
        <taxon>Bacteria</taxon>
        <taxon>Pseudomonadati</taxon>
        <taxon>Bacteroidota</taxon>
        <taxon>Sphingobacteriia</taxon>
        <taxon>Sphingobacteriales</taxon>
        <taxon>Sphingobacteriaceae</taxon>
        <taxon>Mucilaginibacter</taxon>
    </lineage>
</organism>
<evidence type="ECO:0000313" key="2">
    <source>
        <dbReference type="Proteomes" id="UP000251402"/>
    </source>
</evidence>
<dbReference type="EMBL" id="CP043450">
    <property type="protein sequence ID" value="QEM09092.1"/>
    <property type="molecule type" value="Genomic_DNA"/>
</dbReference>
<keyword evidence="2" id="KW-1185">Reference proteome</keyword>
<dbReference type="Proteomes" id="UP000251402">
    <property type="component" value="Chromosome"/>
</dbReference>
<sequence>MSANVAKVIDIKDAAQHYNEWVSITAQAYSSRTMGEITLVNLGAAYPNQLLTIVLKEGAKDIKGLDGKTITVKGKVIEFKGKPEVEATDEFKLKL</sequence>
<reference evidence="1" key="1">
    <citation type="submission" date="2019-08" db="EMBL/GenBank/DDBJ databases">
        <title>Comparative genome analysis confer to the adaptation heavy metal polluted environment.</title>
        <authorList>
            <person name="Li Y."/>
        </authorList>
    </citation>
    <scope>NUCLEOTIDE SEQUENCE [LARGE SCALE GENOMIC DNA]</scope>
    <source>
        <strain evidence="1">P1</strain>
    </source>
</reference>